<evidence type="ECO:0000313" key="3">
    <source>
        <dbReference type="Proteomes" id="UP001432322"/>
    </source>
</evidence>
<dbReference type="EMBL" id="BTSY01000005">
    <property type="protein sequence ID" value="GMT27554.1"/>
    <property type="molecule type" value="Genomic_DNA"/>
</dbReference>
<organism evidence="2 3">
    <name type="scientific">Pristionchus fissidentatus</name>
    <dbReference type="NCBI Taxonomy" id="1538716"/>
    <lineage>
        <taxon>Eukaryota</taxon>
        <taxon>Metazoa</taxon>
        <taxon>Ecdysozoa</taxon>
        <taxon>Nematoda</taxon>
        <taxon>Chromadorea</taxon>
        <taxon>Rhabditida</taxon>
        <taxon>Rhabditina</taxon>
        <taxon>Diplogasteromorpha</taxon>
        <taxon>Diplogasteroidea</taxon>
        <taxon>Neodiplogasteridae</taxon>
        <taxon>Pristionchus</taxon>
    </lineage>
</organism>
<feature type="transmembrane region" description="Helical" evidence="1">
    <location>
        <begin position="89"/>
        <end position="112"/>
    </location>
</feature>
<reference evidence="2" key="1">
    <citation type="submission" date="2023-10" db="EMBL/GenBank/DDBJ databases">
        <title>Genome assembly of Pristionchus species.</title>
        <authorList>
            <person name="Yoshida K."/>
            <person name="Sommer R.J."/>
        </authorList>
    </citation>
    <scope>NUCLEOTIDE SEQUENCE</scope>
    <source>
        <strain evidence="2">RS5133</strain>
    </source>
</reference>
<evidence type="ECO:0000256" key="1">
    <source>
        <dbReference type="SAM" id="Phobius"/>
    </source>
</evidence>
<comment type="caution">
    <text evidence="2">The sequence shown here is derived from an EMBL/GenBank/DDBJ whole genome shotgun (WGS) entry which is preliminary data.</text>
</comment>
<name>A0AAV5W9Y4_9BILA</name>
<protein>
    <submittedName>
        <fullName evidence="2">Uncharacterized protein</fullName>
    </submittedName>
</protein>
<evidence type="ECO:0000313" key="2">
    <source>
        <dbReference type="EMBL" id="GMT27554.1"/>
    </source>
</evidence>
<keyword evidence="1" id="KW-0812">Transmembrane</keyword>
<accession>A0AAV5W9Y4</accession>
<feature type="non-terminal residue" evidence="2">
    <location>
        <position position="1"/>
    </location>
</feature>
<sequence length="174" mass="18097">TSDSSLGGCLGSSGGGSSSCSSSCLISSKHSLSILACSQRLVVGVVRVRDSTSRGRLRAAGSCGRSAWLGAGGRGLGASASWRRSTGRALHATLSAGSLLLVSLFIILLLLLSSTTSHNLHYDSAANECWPENLKDDVVHNSVARIVHTIYDVDVRQQCGTCGPPERLRTTLDG</sequence>
<gene>
    <name evidence="2" type="ORF">PFISCL1PPCAC_18851</name>
</gene>
<keyword evidence="1" id="KW-0472">Membrane</keyword>
<dbReference type="AlphaFoldDB" id="A0AAV5W9Y4"/>
<dbReference type="Proteomes" id="UP001432322">
    <property type="component" value="Unassembled WGS sequence"/>
</dbReference>
<proteinExistence type="predicted"/>
<keyword evidence="1" id="KW-1133">Transmembrane helix</keyword>
<keyword evidence="3" id="KW-1185">Reference proteome</keyword>